<sequence>MLSEDQEFLEEAEEPCAVWKFRCSVARCPYRTNRPYNMARHEESHSNPTESKLNCCPFCVYSTDKSSNLKRHISTKHPGSQDRLPEIQSLDRTTKIQCQVMGCRYETNRPFDLKRHMMVHNNPEKSHRTFKCSLCTYSSDRKGNLKRHHELRHSGIEEAIQTAEELRQELRMEEERLEKQKLKDKMLEDQKKQQLKKQKLEEEKLREQKQKDQMLENQMLEVHMLEDQLEQEDIQVKVEAALPKPKENLLSSLMEDLVDEEQEFVYEPMQVEQPPIITICKPQIIQGDINNKQVIAVNVNGQLRWFQSIDPPPGAPTKLELAADKQAVFAQQRMEKLDDELALSLAEQDQQEELLVEMLAEEKPIEAKQTTAIELDWSWSTPHAVHHITPTVEDDEHKTDDVDADFPDWWDDGKYTKLSKNQVFRNQSKKPSKANVQRILRIIYDVYYKPFKEDRKRFEAFQIKDSWLCATRMTRMQIIKDMYSKQGT</sequence>
<name>A0AB39Z0J8_DROSZ</name>
<dbReference type="CTD" id="34992"/>
<evidence type="ECO:0000256" key="1">
    <source>
        <dbReference type="ARBA" id="ARBA00022723"/>
    </source>
</evidence>
<organism evidence="8 9">
    <name type="scientific">Drosophila suzukii</name>
    <name type="common">Spotted-wing drosophila fruit fly</name>
    <dbReference type="NCBI Taxonomy" id="28584"/>
    <lineage>
        <taxon>Eukaryota</taxon>
        <taxon>Metazoa</taxon>
        <taxon>Ecdysozoa</taxon>
        <taxon>Arthropoda</taxon>
        <taxon>Hexapoda</taxon>
        <taxon>Insecta</taxon>
        <taxon>Pterygota</taxon>
        <taxon>Neoptera</taxon>
        <taxon>Endopterygota</taxon>
        <taxon>Diptera</taxon>
        <taxon>Brachycera</taxon>
        <taxon>Muscomorpha</taxon>
        <taxon>Ephydroidea</taxon>
        <taxon>Drosophilidae</taxon>
        <taxon>Drosophila</taxon>
        <taxon>Sophophora</taxon>
    </lineage>
</organism>
<evidence type="ECO:0000256" key="4">
    <source>
        <dbReference type="ARBA" id="ARBA00022833"/>
    </source>
</evidence>
<keyword evidence="8" id="KW-1185">Reference proteome</keyword>
<evidence type="ECO:0000313" key="8">
    <source>
        <dbReference type="Proteomes" id="UP001652628"/>
    </source>
</evidence>
<gene>
    <name evidence="9" type="primary">her</name>
</gene>
<dbReference type="SMART" id="SM00355">
    <property type="entry name" value="ZnF_C2H2"/>
    <property type="match status" value="4"/>
</dbReference>
<protein>
    <submittedName>
        <fullName evidence="9">RE1-silencing transcription factor A</fullName>
    </submittedName>
</protein>
<dbReference type="GO" id="GO:0005634">
    <property type="term" value="C:nucleus"/>
    <property type="evidence" value="ECO:0007669"/>
    <property type="project" value="TreeGrafter"/>
</dbReference>
<accession>A0AB39Z0J8</accession>
<dbReference type="PANTHER" id="PTHR24403:SF67">
    <property type="entry name" value="FI01116P-RELATED"/>
    <property type="match status" value="1"/>
</dbReference>
<evidence type="ECO:0000256" key="5">
    <source>
        <dbReference type="PROSITE-ProRule" id="PRU00042"/>
    </source>
</evidence>
<dbReference type="PANTHER" id="PTHR24403">
    <property type="entry name" value="ZINC FINGER PROTEIN"/>
    <property type="match status" value="1"/>
</dbReference>
<feature type="region of interest" description="Disordered" evidence="6">
    <location>
        <begin position="182"/>
        <end position="204"/>
    </location>
</feature>
<keyword evidence="3 5" id="KW-0863">Zinc-finger</keyword>
<evidence type="ECO:0000256" key="2">
    <source>
        <dbReference type="ARBA" id="ARBA00022737"/>
    </source>
</evidence>
<evidence type="ECO:0000256" key="6">
    <source>
        <dbReference type="SAM" id="MobiDB-lite"/>
    </source>
</evidence>
<dbReference type="GO" id="GO:0000981">
    <property type="term" value="F:DNA-binding transcription factor activity, RNA polymerase II-specific"/>
    <property type="evidence" value="ECO:0007669"/>
    <property type="project" value="TreeGrafter"/>
</dbReference>
<evidence type="ECO:0000259" key="7">
    <source>
        <dbReference type="PROSITE" id="PS50157"/>
    </source>
</evidence>
<keyword evidence="4" id="KW-0862">Zinc</keyword>
<dbReference type="InterPro" id="IPR050688">
    <property type="entry name" value="Zinc_finger/UBP_domain"/>
</dbReference>
<keyword evidence="2" id="KW-0677">Repeat</keyword>
<feature type="domain" description="C2H2-type" evidence="7">
    <location>
        <begin position="130"/>
        <end position="158"/>
    </location>
</feature>
<dbReference type="PROSITE" id="PS50157">
    <property type="entry name" value="ZINC_FINGER_C2H2_2"/>
    <property type="match status" value="1"/>
</dbReference>
<dbReference type="Proteomes" id="UP001652628">
    <property type="component" value="Chromosome 2L"/>
</dbReference>
<dbReference type="AlphaFoldDB" id="A0AB39Z0J8"/>
<dbReference type="GO" id="GO:0043565">
    <property type="term" value="F:sequence-specific DNA binding"/>
    <property type="evidence" value="ECO:0007669"/>
    <property type="project" value="TreeGrafter"/>
</dbReference>
<evidence type="ECO:0000313" key="9">
    <source>
        <dbReference type="RefSeq" id="XP_016925772.2"/>
    </source>
</evidence>
<dbReference type="GO" id="GO:0008270">
    <property type="term" value="F:zinc ion binding"/>
    <property type="evidence" value="ECO:0007669"/>
    <property type="project" value="UniProtKB-KW"/>
</dbReference>
<dbReference type="GeneID" id="108006736"/>
<dbReference type="RefSeq" id="XP_016925772.2">
    <property type="nucleotide sequence ID" value="XM_017070283.4"/>
</dbReference>
<reference evidence="8" key="1">
    <citation type="submission" date="2025-05" db="UniProtKB">
        <authorList>
            <consortium name="RefSeq"/>
        </authorList>
    </citation>
    <scope>NUCLEOTIDE SEQUENCE [LARGE SCALE GENOMIC DNA]</scope>
</reference>
<reference evidence="9" key="2">
    <citation type="submission" date="2025-08" db="UniProtKB">
        <authorList>
            <consortium name="RefSeq"/>
        </authorList>
    </citation>
    <scope>IDENTIFICATION</scope>
</reference>
<keyword evidence="1" id="KW-0479">Metal-binding</keyword>
<dbReference type="InterPro" id="IPR013087">
    <property type="entry name" value="Znf_C2H2_type"/>
</dbReference>
<dbReference type="Gene3D" id="3.30.160.60">
    <property type="entry name" value="Classic Zinc Finger"/>
    <property type="match status" value="2"/>
</dbReference>
<proteinExistence type="predicted"/>
<evidence type="ECO:0000256" key="3">
    <source>
        <dbReference type="ARBA" id="ARBA00022771"/>
    </source>
</evidence>